<accession>A0A8J8PE47</accession>
<dbReference type="Pfam" id="PF00590">
    <property type="entry name" value="TP_methylase"/>
    <property type="match status" value="1"/>
</dbReference>
<evidence type="ECO:0000256" key="2">
    <source>
        <dbReference type="ARBA" id="ARBA00012162"/>
    </source>
</evidence>
<dbReference type="InterPro" id="IPR006366">
    <property type="entry name" value="CobA/CysG_C"/>
</dbReference>
<dbReference type="EMBL" id="LVVT01000007">
    <property type="protein sequence ID" value="TQS83996.1"/>
    <property type="molecule type" value="Genomic_DNA"/>
</dbReference>
<dbReference type="GO" id="GO:0032259">
    <property type="term" value="P:methylation"/>
    <property type="evidence" value="ECO:0007669"/>
    <property type="project" value="UniProtKB-KW"/>
</dbReference>
<dbReference type="NCBIfam" id="NF004790">
    <property type="entry name" value="PRK06136.1"/>
    <property type="match status" value="1"/>
</dbReference>
<dbReference type="InterPro" id="IPR003043">
    <property type="entry name" value="Uropor_MeTrfase_CS"/>
</dbReference>
<dbReference type="InterPro" id="IPR050161">
    <property type="entry name" value="Siro_Cobalamin_biosynth"/>
</dbReference>
<evidence type="ECO:0000256" key="6">
    <source>
        <dbReference type="ARBA" id="ARBA00023244"/>
    </source>
</evidence>
<dbReference type="FunFam" id="3.30.950.10:FF:000001">
    <property type="entry name" value="Siroheme synthase"/>
    <property type="match status" value="1"/>
</dbReference>
<dbReference type="InterPro" id="IPR000878">
    <property type="entry name" value="4pyrrol_Mease"/>
</dbReference>
<organism evidence="9 10">
    <name type="scientific">Candidatus Methanomassiliicoccus intestinalis</name>
    <dbReference type="NCBI Taxonomy" id="1406512"/>
    <lineage>
        <taxon>Archaea</taxon>
        <taxon>Methanobacteriati</taxon>
        <taxon>Thermoplasmatota</taxon>
        <taxon>Thermoplasmata</taxon>
        <taxon>Methanomassiliicoccales</taxon>
        <taxon>Methanomassiliicoccaceae</taxon>
        <taxon>Methanomassiliicoccus</taxon>
    </lineage>
</organism>
<dbReference type="GO" id="GO:0019354">
    <property type="term" value="P:siroheme biosynthetic process"/>
    <property type="evidence" value="ECO:0007669"/>
    <property type="project" value="InterPro"/>
</dbReference>
<protein>
    <recommendedName>
        <fullName evidence="2">uroporphyrinogen-III C-methyltransferase</fullName>
        <ecNumber evidence="2">2.1.1.107</ecNumber>
    </recommendedName>
</protein>
<dbReference type="Gene3D" id="3.30.950.10">
    <property type="entry name" value="Methyltransferase, Cobalt-precorrin-4 Transmethylase, Domain 2"/>
    <property type="match status" value="1"/>
</dbReference>
<evidence type="ECO:0000313" key="9">
    <source>
        <dbReference type="EMBL" id="TQS83996.1"/>
    </source>
</evidence>
<sequence length="247" mass="25983">MSEGVVYLVGAGPGDSKLITVKGLELLRNADVVVYDQLAGPDLLKEIKSGAELIDVGKKGGFHKAEQDSINQILVSKAKENKLVVRLKGGDPFMFGRGGEEAQELIDAGVKVQVVPGVTSAIAGPALAGIPVTHRDYASYVTFVTGHSKDGNAEAVDWESLAKTKGTLVIMMGVSNLRETMQKLVDFGMDSEIPVAVVHAASTPAQRSVLGNISTIADICEDNKITAPAVVVVGKVAALHDILEDLR</sequence>
<reference evidence="9" key="1">
    <citation type="submission" date="2016-03" db="EMBL/GenBank/DDBJ databases">
        <authorList>
            <person name="Borrel G."/>
            <person name="Mccann A."/>
            <person name="O'Toole P.W."/>
        </authorList>
    </citation>
    <scope>NUCLEOTIDE SEQUENCE</scope>
    <source>
        <strain evidence="9">183</strain>
    </source>
</reference>
<keyword evidence="6" id="KW-0627">Porphyrin biosynthesis</keyword>
<dbReference type="InterPro" id="IPR035996">
    <property type="entry name" value="4pyrrol_Methylase_sf"/>
</dbReference>
<dbReference type="EC" id="2.1.1.107" evidence="2"/>
<gene>
    <name evidence="9" type="ORF">A3207_06665</name>
</gene>
<dbReference type="PROSITE" id="PS00840">
    <property type="entry name" value="SUMT_2"/>
    <property type="match status" value="1"/>
</dbReference>
<dbReference type="PROSITE" id="PS00839">
    <property type="entry name" value="SUMT_1"/>
    <property type="match status" value="1"/>
</dbReference>
<dbReference type="InterPro" id="IPR014776">
    <property type="entry name" value="4pyrrole_Mease_sub2"/>
</dbReference>
<dbReference type="PANTHER" id="PTHR45790:SF3">
    <property type="entry name" value="S-ADENOSYL-L-METHIONINE-DEPENDENT UROPORPHYRINOGEN III METHYLTRANSFERASE, CHLOROPLASTIC"/>
    <property type="match status" value="1"/>
</dbReference>
<evidence type="ECO:0000259" key="8">
    <source>
        <dbReference type="Pfam" id="PF00590"/>
    </source>
</evidence>
<evidence type="ECO:0000256" key="1">
    <source>
        <dbReference type="ARBA" id="ARBA00011738"/>
    </source>
</evidence>
<dbReference type="Gene3D" id="3.40.1010.10">
    <property type="entry name" value="Cobalt-precorrin-4 Transmethylase, Domain 1"/>
    <property type="match status" value="1"/>
</dbReference>
<feature type="domain" description="Tetrapyrrole methylase" evidence="8">
    <location>
        <begin position="6"/>
        <end position="216"/>
    </location>
</feature>
<keyword evidence="5" id="KW-0949">S-adenosyl-L-methionine</keyword>
<name>A0A8J8PE47_9ARCH</name>
<dbReference type="PANTHER" id="PTHR45790">
    <property type="entry name" value="SIROHEME SYNTHASE-RELATED"/>
    <property type="match status" value="1"/>
</dbReference>
<dbReference type="CDD" id="cd11642">
    <property type="entry name" value="SUMT"/>
    <property type="match status" value="1"/>
</dbReference>
<dbReference type="InterPro" id="IPR014777">
    <property type="entry name" value="4pyrrole_Mease_sub1"/>
</dbReference>
<keyword evidence="4 7" id="KW-0808">Transferase</keyword>
<evidence type="ECO:0000313" key="10">
    <source>
        <dbReference type="Proteomes" id="UP000752814"/>
    </source>
</evidence>
<evidence type="ECO:0000256" key="7">
    <source>
        <dbReference type="RuleBase" id="RU003960"/>
    </source>
</evidence>
<comment type="similarity">
    <text evidence="7">Belongs to the precorrin methyltransferase family.</text>
</comment>
<comment type="caution">
    <text evidence="9">The sequence shown here is derived from an EMBL/GenBank/DDBJ whole genome shotgun (WGS) entry which is preliminary data.</text>
</comment>
<dbReference type="FunFam" id="3.40.1010.10:FF:000001">
    <property type="entry name" value="Siroheme synthase"/>
    <property type="match status" value="1"/>
</dbReference>
<dbReference type="GO" id="GO:0004851">
    <property type="term" value="F:uroporphyrin-III C-methyltransferase activity"/>
    <property type="evidence" value="ECO:0007669"/>
    <property type="project" value="UniProtKB-EC"/>
</dbReference>
<keyword evidence="3 7" id="KW-0489">Methyltransferase</keyword>
<comment type="subunit">
    <text evidence="1">Homodimer.</text>
</comment>
<dbReference type="SUPFAM" id="SSF53790">
    <property type="entry name" value="Tetrapyrrole methylase"/>
    <property type="match status" value="1"/>
</dbReference>
<proteinExistence type="inferred from homology"/>
<dbReference type="NCBIfam" id="TIGR01469">
    <property type="entry name" value="cobA_cysG_Cterm"/>
    <property type="match status" value="1"/>
</dbReference>
<evidence type="ECO:0000256" key="4">
    <source>
        <dbReference type="ARBA" id="ARBA00022679"/>
    </source>
</evidence>
<dbReference type="RefSeq" id="WP_400194487.1">
    <property type="nucleotide sequence ID" value="NZ_CAYAYE010000042.1"/>
</dbReference>
<dbReference type="AlphaFoldDB" id="A0A8J8PE47"/>
<dbReference type="Proteomes" id="UP000752814">
    <property type="component" value="Unassembled WGS sequence"/>
</dbReference>
<evidence type="ECO:0000256" key="5">
    <source>
        <dbReference type="ARBA" id="ARBA00022691"/>
    </source>
</evidence>
<evidence type="ECO:0000256" key="3">
    <source>
        <dbReference type="ARBA" id="ARBA00022603"/>
    </source>
</evidence>